<dbReference type="EC" id="5.2.1.8" evidence="4"/>
<keyword evidence="7" id="KW-1185">Reference proteome</keyword>
<dbReference type="eggNOG" id="COG0652">
    <property type="taxonomic scope" value="Bacteria"/>
</dbReference>
<dbReference type="PROSITE" id="PS50072">
    <property type="entry name" value="CSA_PPIASE_2"/>
    <property type="match status" value="1"/>
</dbReference>
<dbReference type="PRINTS" id="PR00153">
    <property type="entry name" value="CSAPPISMRASE"/>
</dbReference>
<dbReference type="Gene3D" id="2.40.100.10">
    <property type="entry name" value="Cyclophilin-like"/>
    <property type="match status" value="1"/>
</dbReference>
<proteinExistence type="inferred from homology"/>
<gene>
    <name evidence="6" type="ORF">M23134_03120</name>
</gene>
<dbReference type="Pfam" id="PF00160">
    <property type="entry name" value="Pro_isomerase"/>
    <property type="match status" value="1"/>
</dbReference>
<dbReference type="SUPFAM" id="SSF50891">
    <property type="entry name" value="Cyclophilin-like"/>
    <property type="match status" value="1"/>
</dbReference>
<accession>A1ZG67</accession>
<keyword evidence="2 4" id="KW-0697">Rotamase</keyword>
<dbReference type="GO" id="GO:0006457">
    <property type="term" value="P:protein folding"/>
    <property type="evidence" value="ECO:0007669"/>
    <property type="project" value="InterPro"/>
</dbReference>
<feature type="domain" description="PPIase cyclophilin-type" evidence="5">
    <location>
        <begin position="62"/>
        <end position="238"/>
    </location>
</feature>
<comment type="function">
    <text evidence="4">PPIases accelerate the folding of proteins. It catalyzes the cis-trans isomerization of proline imidic peptide bonds in oligopeptides.</text>
</comment>
<dbReference type="AlphaFoldDB" id="A1ZG67"/>
<dbReference type="GO" id="GO:0003755">
    <property type="term" value="F:peptidyl-prolyl cis-trans isomerase activity"/>
    <property type="evidence" value="ECO:0007669"/>
    <property type="project" value="UniProtKB-UniRule"/>
</dbReference>
<evidence type="ECO:0000313" key="7">
    <source>
        <dbReference type="Proteomes" id="UP000004095"/>
    </source>
</evidence>
<dbReference type="InterPro" id="IPR044666">
    <property type="entry name" value="Cyclophilin_A-like"/>
</dbReference>
<dbReference type="PANTHER" id="PTHR45625">
    <property type="entry name" value="PEPTIDYL-PROLYL CIS-TRANS ISOMERASE-RELATED"/>
    <property type="match status" value="1"/>
</dbReference>
<protein>
    <recommendedName>
        <fullName evidence="4">Peptidyl-prolyl cis-trans isomerase</fullName>
        <shortName evidence="4">PPIase</shortName>
        <ecNumber evidence="4">5.2.1.8</ecNumber>
    </recommendedName>
</protein>
<dbReference type="Proteomes" id="UP000004095">
    <property type="component" value="Unassembled WGS sequence"/>
</dbReference>
<name>A1ZG67_MICM2</name>
<dbReference type="InterPro" id="IPR029000">
    <property type="entry name" value="Cyclophilin-like_dom_sf"/>
</dbReference>
<dbReference type="CDD" id="cd00317">
    <property type="entry name" value="cyclophilin"/>
    <property type="match status" value="1"/>
</dbReference>
<dbReference type="InterPro" id="IPR020892">
    <property type="entry name" value="Cyclophilin-type_PPIase_CS"/>
</dbReference>
<evidence type="ECO:0000259" key="5">
    <source>
        <dbReference type="PROSITE" id="PS50072"/>
    </source>
</evidence>
<evidence type="ECO:0000313" key="6">
    <source>
        <dbReference type="EMBL" id="EAY30484.1"/>
    </source>
</evidence>
<dbReference type="PROSITE" id="PS00170">
    <property type="entry name" value="CSA_PPIASE_1"/>
    <property type="match status" value="1"/>
</dbReference>
<dbReference type="PANTHER" id="PTHR45625:SF4">
    <property type="entry name" value="PEPTIDYLPROLYL ISOMERASE DOMAIN AND WD REPEAT-CONTAINING PROTEIN 1"/>
    <property type="match status" value="1"/>
</dbReference>
<dbReference type="EMBL" id="AAWS01000006">
    <property type="protein sequence ID" value="EAY30484.1"/>
    <property type="molecule type" value="Genomic_DNA"/>
</dbReference>
<keyword evidence="3 4" id="KW-0413">Isomerase</keyword>
<sequence>MTAYFILYNLPQKLIDSRKMKKKYFFIQVVLLILLSFGSLKLQAQSRKSSKDYLVQITTSFGNMYLVLYDDTPKHKNNFIKLVKKKFYKDLLFHRIIKGFMIQGGDPDSRNAPKGKMLGMGGSDMAKIEAEFRSEHIHKKGALAAARDGNPKKASNACQFYIVHGRPVTGKELNAIELRKGIKYTPKQREAYTTLGGFPPLDQNYTVFGEVVKGFEVIDKIAQQEKDRANRPYKDIKMDIKVRKMRKKKITRKFGYKYNQ</sequence>
<dbReference type="InterPro" id="IPR002130">
    <property type="entry name" value="Cyclophilin-type_PPIase_dom"/>
</dbReference>
<evidence type="ECO:0000256" key="3">
    <source>
        <dbReference type="ARBA" id="ARBA00023235"/>
    </source>
</evidence>
<evidence type="ECO:0000256" key="4">
    <source>
        <dbReference type="RuleBase" id="RU363019"/>
    </source>
</evidence>
<evidence type="ECO:0000256" key="2">
    <source>
        <dbReference type="ARBA" id="ARBA00023110"/>
    </source>
</evidence>
<organism evidence="6 7">
    <name type="scientific">Microscilla marina ATCC 23134</name>
    <dbReference type="NCBI Taxonomy" id="313606"/>
    <lineage>
        <taxon>Bacteria</taxon>
        <taxon>Pseudomonadati</taxon>
        <taxon>Bacteroidota</taxon>
        <taxon>Cytophagia</taxon>
        <taxon>Cytophagales</taxon>
        <taxon>Microscillaceae</taxon>
        <taxon>Microscilla</taxon>
    </lineage>
</organism>
<evidence type="ECO:0000256" key="1">
    <source>
        <dbReference type="ARBA" id="ARBA00007365"/>
    </source>
</evidence>
<comment type="catalytic activity">
    <reaction evidence="4">
        <text>[protein]-peptidylproline (omega=180) = [protein]-peptidylproline (omega=0)</text>
        <dbReference type="Rhea" id="RHEA:16237"/>
        <dbReference type="Rhea" id="RHEA-COMP:10747"/>
        <dbReference type="Rhea" id="RHEA-COMP:10748"/>
        <dbReference type="ChEBI" id="CHEBI:83833"/>
        <dbReference type="ChEBI" id="CHEBI:83834"/>
        <dbReference type="EC" id="5.2.1.8"/>
    </reaction>
</comment>
<comment type="similarity">
    <text evidence="1 4">Belongs to the cyclophilin-type PPIase family.</text>
</comment>
<reference evidence="6 7" key="1">
    <citation type="submission" date="2007-01" db="EMBL/GenBank/DDBJ databases">
        <authorList>
            <person name="Haygood M."/>
            <person name="Podell S."/>
            <person name="Anderson C."/>
            <person name="Hopkinson B."/>
            <person name="Roe K."/>
            <person name="Barbeau K."/>
            <person name="Gaasterland T."/>
            <person name="Ferriera S."/>
            <person name="Johnson J."/>
            <person name="Kravitz S."/>
            <person name="Beeson K."/>
            <person name="Sutton G."/>
            <person name="Rogers Y.-H."/>
            <person name="Friedman R."/>
            <person name="Frazier M."/>
            <person name="Venter J.C."/>
        </authorList>
    </citation>
    <scope>NUCLEOTIDE SEQUENCE [LARGE SCALE GENOMIC DNA]</scope>
    <source>
        <strain evidence="6 7">ATCC 23134</strain>
    </source>
</reference>
<comment type="caution">
    <text evidence="6">The sequence shown here is derived from an EMBL/GenBank/DDBJ whole genome shotgun (WGS) entry which is preliminary data.</text>
</comment>